<dbReference type="Pfam" id="PF00072">
    <property type="entry name" value="Response_reg"/>
    <property type="match status" value="1"/>
</dbReference>
<dbReference type="InterPro" id="IPR004358">
    <property type="entry name" value="Sig_transdc_His_kin-like_C"/>
</dbReference>
<dbReference type="EC" id="2.7.13.3" evidence="2"/>
<proteinExistence type="predicted"/>
<dbReference type="SMART" id="SM00448">
    <property type="entry name" value="REC"/>
    <property type="match status" value="1"/>
</dbReference>
<evidence type="ECO:0000256" key="5">
    <source>
        <dbReference type="SAM" id="Coils"/>
    </source>
</evidence>
<evidence type="ECO:0000256" key="2">
    <source>
        <dbReference type="ARBA" id="ARBA00012438"/>
    </source>
</evidence>
<reference evidence="9" key="1">
    <citation type="submission" date="2016-10" db="EMBL/GenBank/DDBJ databases">
        <authorList>
            <person name="Varghese N."/>
            <person name="Submissions S."/>
        </authorList>
    </citation>
    <scope>NUCLEOTIDE SEQUENCE [LARGE SCALE GENOMIC DNA]</scope>
    <source>
        <strain evidence="9">DSM 8987</strain>
    </source>
</reference>
<dbReference type="Gene3D" id="1.10.287.130">
    <property type="match status" value="1"/>
</dbReference>
<dbReference type="PRINTS" id="PR00344">
    <property type="entry name" value="BCTRLSENSOR"/>
</dbReference>
<dbReference type="InterPro" id="IPR011006">
    <property type="entry name" value="CheY-like_superfamily"/>
</dbReference>
<dbReference type="InterPro" id="IPR003661">
    <property type="entry name" value="HisK_dim/P_dom"/>
</dbReference>
<evidence type="ECO:0000256" key="4">
    <source>
        <dbReference type="PROSITE-ProRule" id="PRU00169"/>
    </source>
</evidence>
<dbReference type="SMART" id="SM00388">
    <property type="entry name" value="HisKA"/>
    <property type="match status" value="1"/>
</dbReference>
<dbReference type="CDD" id="cd00082">
    <property type="entry name" value="HisKA"/>
    <property type="match status" value="1"/>
</dbReference>
<dbReference type="InterPro" id="IPR001789">
    <property type="entry name" value="Sig_transdc_resp-reg_receiver"/>
</dbReference>
<feature type="coiled-coil region" evidence="5">
    <location>
        <begin position="124"/>
        <end position="169"/>
    </location>
</feature>
<evidence type="ECO:0000313" key="9">
    <source>
        <dbReference type="Proteomes" id="UP000243205"/>
    </source>
</evidence>
<keyword evidence="5" id="KW-0175">Coiled coil</keyword>
<dbReference type="Proteomes" id="UP000243205">
    <property type="component" value="Unassembled WGS sequence"/>
</dbReference>
<keyword evidence="8" id="KW-0808">Transferase</keyword>
<dbReference type="PANTHER" id="PTHR43547:SF2">
    <property type="entry name" value="HYBRID SIGNAL TRANSDUCTION HISTIDINE KINASE C"/>
    <property type="match status" value="1"/>
</dbReference>
<keyword evidence="3 4" id="KW-0597">Phosphoprotein</keyword>
<evidence type="ECO:0000256" key="1">
    <source>
        <dbReference type="ARBA" id="ARBA00000085"/>
    </source>
</evidence>
<keyword evidence="9" id="KW-1185">Reference proteome</keyword>
<dbReference type="PANTHER" id="PTHR43547">
    <property type="entry name" value="TWO-COMPONENT HISTIDINE KINASE"/>
    <property type="match status" value="1"/>
</dbReference>
<dbReference type="InterPro" id="IPR036097">
    <property type="entry name" value="HisK_dim/P_sf"/>
</dbReference>
<dbReference type="GO" id="GO:0000155">
    <property type="term" value="F:phosphorelay sensor kinase activity"/>
    <property type="evidence" value="ECO:0007669"/>
    <property type="project" value="InterPro"/>
</dbReference>
<dbReference type="SUPFAM" id="SSF52172">
    <property type="entry name" value="CheY-like"/>
    <property type="match status" value="1"/>
</dbReference>
<dbReference type="STRING" id="57664.SAMN05661003_11542"/>
<organism evidence="8 9">
    <name type="scientific">Desulfuromonas thiophila</name>
    <dbReference type="NCBI Taxonomy" id="57664"/>
    <lineage>
        <taxon>Bacteria</taxon>
        <taxon>Pseudomonadati</taxon>
        <taxon>Thermodesulfobacteriota</taxon>
        <taxon>Desulfuromonadia</taxon>
        <taxon>Desulfuromonadales</taxon>
        <taxon>Desulfuromonadaceae</taxon>
        <taxon>Desulfuromonas</taxon>
    </lineage>
</organism>
<dbReference type="RefSeq" id="WP_245691487.1">
    <property type="nucleotide sequence ID" value="NZ_CALFZY010000012.1"/>
</dbReference>
<comment type="catalytic activity">
    <reaction evidence="1">
        <text>ATP + protein L-histidine = ADP + protein N-phospho-L-histidine.</text>
        <dbReference type="EC" id="2.7.13.3"/>
    </reaction>
</comment>
<accession>A0A1G7DT63</accession>
<dbReference type="InterPro" id="IPR005467">
    <property type="entry name" value="His_kinase_dom"/>
</dbReference>
<dbReference type="EMBL" id="FNAQ01000015">
    <property type="protein sequence ID" value="SDE54612.1"/>
    <property type="molecule type" value="Genomic_DNA"/>
</dbReference>
<dbReference type="Pfam" id="PF00512">
    <property type="entry name" value="HisKA"/>
    <property type="match status" value="1"/>
</dbReference>
<keyword evidence="8" id="KW-0418">Kinase</keyword>
<dbReference type="CDD" id="cd00156">
    <property type="entry name" value="REC"/>
    <property type="match status" value="1"/>
</dbReference>
<dbReference type="SMART" id="SM00387">
    <property type="entry name" value="HATPase_c"/>
    <property type="match status" value="1"/>
</dbReference>
<dbReference type="SUPFAM" id="SSF47384">
    <property type="entry name" value="Homodimeric domain of signal transducing histidine kinase"/>
    <property type="match status" value="1"/>
</dbReference>
<dbReference type="AlphaFoldDB" id="A0A1G7DT63"/>
<evidence type="ECO:0000313" key="8">
    <source>
        <dbReference type="EMBL" id="SDE54612.1"/>
    </source>
</evidence>
<evidence type="ECO:0000259" key="6">
    <source>
        <dbReference type="PROSITE" id="PS50109"/>
    </source>
</evidence>
<feature type="modified residue" description="4-aspartylphosphate" evidence="4">
    <location>
        <position position="57"/>
    </location>
</feature>
<dbReference type="PROSITE" id="PS50109">
    <property type="entry name" value="HIS_KIN"/>
    <property type="match status" value="1"/>
</dbReference>
<dbReference type="InterPro" id="IPR036890">
    <property type="entry name" value="HATPase_C_sf"/>
</dbReference>
<dbReference type="Gene3D" id="3.30.565.10">
    <property type="entry name" value="Histidine kinase-like ATPase, C-terminal domain"/>
    <property type="match status" value="1"/>
</dbReference>
<dbReference type="Pfam" id="PF02518">
    <property type="entry name" value="HATPase_c"/>
    <property type="match status" value="1"/>
</dbReference>
<evidence type="ECO:0000259" key="7">
    <source>
        <dbReference type="PROSITE" id="PS50110"/>
    </source>
</evidence>
<protein>
    <recommendedName>
        <fullName evidence="2">histidine kinase</fullName>
        <ecNumber evidence="2">2.7.13.3</ecNumber>
    </recommendedName>
</protein>
<dbReference type="InterPro" id="IPR003594">
    <property type="entry name" value="HATPase_dom"/>
</dbReference>
<feature type="domain" description="Response regulatory" evidence="7">
    <location>
        <begin position="8"/>
        <end position="122"/>
    </location>
</feature>
<dbReference type="Gene3D" id="3.40.50.2300">
    <property type="match status" value="1"/>
</dbReference>
<gene>
    <name evidence="8" type="ORF">SAMN05661003_11542</name>
</gene>
<sequence length="400" mass="44159">METQQREKILVVDDEPVIVDLCQMLLSGRGYPVATARDGREALAMVEQFGPAVVLLDYMMPQMDGMAVLKAIRRDFPDVRVMMFTGKGSEQVAVEVMKAGASDYLLKPFTAQDLVDRIDKVLRVRRIELANQRLEAEQQRLQQEVQAWNLELERRVAEKTLALEKAHQERIQAEKLATVGHLAAGLAHEVRNPLNAISLFAQLLAGMVKPGSEAQGYTDKILCEVDRIDALVLQLLNASRQPAGLRGPLLLQQAINEALQRFSEQLRCQGIDLRCDLQADALPMQGDFAEVVQIFTNLIANALQVLPEGGQLAIRLRQLDELLRVEVTDNGPGIACDNQTRIFDPFFTTRAKGAGMGLSVVLRIVKSCQGRIRVESAPGEGTCFVLEFPLAPADAAEVAQ</sequence>
<dbReference type="PROSITE" id="PS50110">
    <property type="entry name" value="RESPONSE_REGULATORY"/>
    <property type="match status" value="1"/>
</dbReference>
<evidence type="ECO:0000256" key="3">
    <source>
        <dbReference type="ARBA" id="ARBA00022553"/>
    </source>
</evidence>
<feature type="domain" description="Histidine kinase" evidence="6">
    <location>
        <begin position="185"/>
        <end position="392"/>
    </location>
</feature>
<dbReference type="CDD" id="cd00075">
    <property type="entry name" value="HATPase"/>
    <property type="match status" value="1"/>
</dbReference>
<name>A0A1G7DT63_9BACT</name>
<dbReference type="SUPFAM" id="SSF55874">
    <property type="entry name" value="ATPase domain of HSP90 chaperone/DNA topoisomerase II/histidine kinase"/>
    <property type="match status" value="1"/>
</dbReference>